<organism evidence="3 4">
    <name type="scientific">Nocardioides aurantiacus</name>
    <dbReference type="NCBI Taxonomy" id="86796"/>
    <lineage>
        <taxon>Bacteria</taxon>
        <taxon>Bacillati</taxon>
        <taxon>Actinomycetota</taxon>
        <taxon>Actinomycetes</taxon>
        <taxon>Propionibacteriales</taxon>
        <taxon>Nocardioidaceae</taxon>
        <taxon>Nocardioides</taxon>
    </lineage>
</organism>
<dbReference type="PANTHER" id="PTHR42759">
    <property type="entry name" value="MOXR FAMILY PROTEIN"/>
    <property type="match status" value="1"/>
</dbReference>
<evidence type="ECO:0000256" key="1">
    <source>
        <dbReference type="SAM" id="MobiDB-lite"/>
    </source>
</evidence>
<reference evidence="3 4" key="1">
    <citation type="submission" date="2018-11" db="EMBL/GenBank/DDBJ databases">
        <title>Sequencing the genomes of 1000 actinobacteria strains.</title>
        <authorList>
            <person name="Klenk H.-P."/>
        </authorList>
    </citation>
    <scope>NUCLEOTIDE SEQUENCE [LARGE SCALE GENOMIC DNA]</scope>
    <source>
        <strain evidence="3 4">DSM 12652</strain>
    </source>
</reference>
<accession>A0A3N2CQG0</accession>
<dbReference type="GO" id="GO:0005524">
    <property type="term" value="F:ATP binding"/>
    <property type="evidence" value="ECO:0007669"/>
    <property type="project" value="InterPro"/>
</dbReference>
<dbReference type="InterPro" id="IPR003593">
    <property type="entry name" value="AAA+_ATPase"/>
</dbReference>
<gene>
    <name evidence="3" type="ORF">EDD33_0593</name>
</gene>
<dbReference type="Proteomes" id="UP000281738">
    <property type="component" value="Unassembled WGS sequence"/>
</dbReference>
<dbReference type="InterPro" id="IPR050764">
    <property type="entry name" value="CbbQ/NirQ/NorQ/GpvN"/>
</dbReference>
<name>A0A3N2CQG0_9ACTN</name>
<feature type="region of interest" description="Disordered" evidence="1">
    <location>
        <begin position="275"/>
        <end position="297"/>
    </location>
</feature>
<comment type="caution">
    <text evidence="3">The sequence shown here is derived from an EMBL/GenBank/DDBJ whole genome shotgun (WGS) entry which is preliminary data.</text>
</comment>
<proteinExistence type="predicted"/>
<dbReference type="AlphaFoldDB" id="A0A3N2CQG0"/>
<dbReference type="InterPro" id="IPR011704">
    <property type="entry name" value="ATPase_dyneun-rel_AAA"/>
</dbReference>
<sequence>MGIPAPVVDRRRETELLEAALRAGAHVVLEGPPGTGKSTLLRALASRRDSALVLVEGNAELTPARLVGHFDPALVLDRGYRPDVFVDGPLLDAMRGAGLLYLEELNRVPEETLNVLLTVMSEREIAVPRLGTVRAEPGFGIVAAMNPYDAVGTARVSSAVYDRTCRIVMGYQSAESEQAILTQQAPIDSPEWAAKAVALVRATREHPELRVGSSVRGTIDLAGLTHELALVRDVPPTHWRTGLDAAFVALSGRVKVDESSSRTAEEVVEELYVATFGPEPSSDDAAPSDGGDPPGEA</sequence>
<feature type="compositionally biased region" description="Low complexity" evidence="1">
    <location>
        <begin position="277"/>
        <end position="291"/>
    </location>
</feature>
<dbReference type="InterPro" id="IPR027417">
    <property type="entry name" value="P-loop_NTPase"/>
</dbReference>
<protein>
    <submittedName>
        <fullName evidence="3">MoxR-like ATPase</fullName>
    </submittedName>
</protein>
<evidence type="ECO:0000259" key="2">
    <source>
        <dbReference type="SMART" id="SM00382"/>
    </source>
</evidence>
<dbReference type="SMART" id="SM00382">
    <property type="entry name" value="AAA"/>
    <property type="match status" value="1"/>
</dbReference>
<dbReference type="RefSeq" id="WP_246003334.1">
    <property type="nucleotide sequence ID" value="NZ_RKHO01000001.1"/>
</dbReference>
<dbReference type="Gene3D" id="3.40.50.300">
    <property type="entry name" value="P-loop containing nucleotide triphosphate hydrolases"/>
    <property type="match status" value="1"/>
</dbReference>
<dbReference type="SUPFAM" id="SSF52540">
    <property type="entry name" value="P-loop containing nucleoside triphosphate hydrolases"/>
    <property type="match status" value="1"/>
</dbReference>
<dbReference type="GO" id="GO:0016887">
    <property type="term" value="F:ATP hydrolysis activity"/>
    <property type="evidence" value="ECO:0007669"/>
    <property type="project" value="InterPro"/>
</dbReference>
<dbReference type="EMBL" id="RKHO01000001">
    <property type="protein sequence ID" value="ROR89763.1"/>
    <property type="molecule type" value="Genomic_DNA"/>
</dbReference>
<keyword evidence="4" id="KW-1185">Reference proteome</keyword>
<feature type="domain" description="AAA+ ATPase" evidence="2">
    <location>
        <begin position="23"/>
        <end position="174"/>
    </location>
</feature>
<dbReference type="PANTHER" id="PTHR42759:SF1">
    <property type="entry name" value="MAGNESIUM-CHELATASE SUBUNIT CHLD"/>
    <property type="match status" value="1"/>
</dbReference>
<dbReference type="CDD" id="cd00009">
    <property type="entry name" value="AAA"/>
    <property type="match status" value="1"/>
</dbReference>
<evidence type="ECO:0000313" key="3">
    <source>
        <dbReference type="EMBL" id="ROR89763.1"/>
    </source>
</evidence>
<dbReference type="Pfam" id="PF07728">
    <property type="entry name" value="AAA_5"/>
    <property type="match status" value="1"/>
</dbReference>
<evidence type="ECO:0000313" key="4">
    <source>
        <dbReference type="Proteomes" id="UP000281738"/>
    </source>
</evidence>